<dbReference type="GO" id="GO:0035249">
    <property type="term" value="P:synaptic transmission, glutamatergic"/>
    <property type="evidence" value="ECO:0007669"/>
    <property type="project" value="TreeGrafter"/>
</dbReference>
<feature type="region of interest" description="Disordered" evidence="1">
    <location>
        <begin position="532"/>
        <end position="602"/>
    </location>
</feature>
<protein>
    <recommendedName>
        <fullName evidence="2">C2 domain-containing protein</fullName>
    </recommendedName>
</protein>
<dbReference type="AlphaFoldDB" id="A0AAV6UXJ6"/>
<dbReference type="GO" id="GO:0061789">
    <property type="term" value="P:dense core granule priming"/>
    <property type="evidence" value="ECO:0007669"/>
    <property type="project" value="TreeGrafter"/>
</dbReference>
<feature type="region of interest" description="Disordered" evidence="1">
    <location>
        <begin position="781"/>
        <end position="818"/>
    </location>
</feature>
<dbReference type="InterPro" id="IPR000008">
    <property type="entry name" value="C2_dom"/>
</dbReference>
<feature type="compositionally biased region" description="Polar residues" evidence="1">
    <location>
        <begin position="170"/>
        <end position="205"/>
    </location>
</feature>
<feature type="compositionally biased region" description="Polar residues" evidence="1">
    <location>
        <begin position="654"/>
        <end position="666"/>
    </location>
</feature>
<evidence type="ECO:0000313" key="4">
    <source>
        <dbReference type="Proteomes" id="UP000827092"/>
    </source>
</evidence>
<dbReference type="GO" id="GO:0016081">
    <property type="term" value="P:synaptic vesicle docking"/>
    <property type="evidence" value="ECO:0007669"/>
    <property type="project" value="TreeGrafter"/>
</dbReference>
<dbReference type="GO" id="GO:0043195">
    <property type="term" value="C:terminal bouton"/>
    <property type="evidence" value="ECO:0007669"/>
    <property type="project" value="TreeGrafter"/>
</dbReference>
<dbReference type="Proteomes" id="UP000827092">
    <property type="component" value="Unassembled WGS sequence"/>
</dbReference>
<feature type="compositionally biased region" description="Basic and acidic residues" evidence="1">
    <location>
        <begin position="337"/>
        <end position="354"/>
    </location>
</feature>
<comment type="caution">
    <text evidence="3">The sequence shown here is derived from an EMBL/GenBank/DDBJ whole genome shotgun (WGS) entry which is preliminary data.</text>
</comment>
<evidence type="ECO:0000313" key="3">
    <source>
        <dbReference type="EMBL" id="KAG8189117.1"/>
    </source>
</evidence>
<feature type="compositionally biased region" description="Basic and acidic residues" evidence="1">
    <location>
        <begin position="240"/>
        <end position="254"/>
    </location>
</feature>
<dbReference type="GO" id="GO:0098831">
    <property type="term" value="C:presynaptic active zone cytoplasmic component"/>
    <property type="evidence" value="ECO:0007669"/>
    <property type="project" value="TreeGrafter"/>
</dbReference>
<organism evidence="3 4">
    <name type="scientific">Oedothorax gibbosus</name>
    <dbReference type="NCBI Taxonomy" id="931172"/>
    <lineage>
        <taxon>Eukaryota</taxon>
        <taxon>Metazoa</taxon>
        <taxon>Ecdysozoa</taxon>
        <taxon>Arthropoda</taxon>
        <taxon>Chelicerata</taxon>
        <taxon>Arachnida</taxon>
        <taxon>Araneae</taxon>
        <taxon>Araneomorphae</taxon>
        <taxon>Entelegynae</taxon>
        <taxon>Araneoidea</taxon>
        <taxon>Linyphiidae</taxon>
        <taxon>Erigoninae</taxon>
        <taxon>Oedothorax</taxon>
    </lineage>
</organism>
<feature type="compositionally biased region" description="Basic and acidic residues" evidence="1">
    <location>
        <begin position="543"/>
        <end position="592"/>
    </location>
</feature>
<dbReference type="Pfam" id="PF00168">
    <property type="entry name" value="C2"/>
    <property type="match status" value="1"/>
</dbReference>
<feature type="compositionally biased region" description="Basic and acidic residues" evidence="1">
    <location>
        <begin position="459"/>
        <end position="501"/>
    </location>
</feature>
<evidence type="ECO:0000259" key="2">
    <source>
        <dbReference type="PROSITE" id="PS50004"/>
    </source>
</evidence>
<feature type="region of interest" description="Disordered" evidence="1">
    <location>
        <begin position="628"/>
        <end position="749"/>
    </location>
</feature>
<feature type="region of interest" description="Disordered" evidence="1">
    <location>
        <begin position="329"/>
        <end position="395"/>
    </location>
</feature>
<reference evidence="3 4" key="1">
    <citation type="journal article" date="2022" name="Nat. Ecol. Evol.">
        <title>A masculinizing supergene underlies an exaggerated male reproductive morph in a spider.</title>
        <authorList>
            <person name="Hendrickx F."/>
            <person name="De Corte Z."/>
            <person name="Sonet G."/>
            <person name="Van Belleghem S.M."/>
            <person name="Kostlbacher S."/>
            <person name="Vangestel C."/>
        </authorList>
    </citation>
    <scope>NUCLEOTIDE SEQUENCE [LARGE SCALE GENOMIC DNA]</scope>
    <source>
        <strain evidence="3">W744_W776</strain>
    </source>
</reference>
<sequence length="939" mass="107517">MSLLCVTVKRAALVGTANQFNTYVTLKLQNVKSTTTSVKGNEPAWESDFIFETNRMDIGLIIEVWNKGMLWDKLLGLQWMPLTRIKYTNEGGEGQWLSLDQELMMEEGEVVGTKVPTGHSLLLEAHFELPCDIEDLEDEELMKKLDYLNVILGHEISSLREQDRRHNFSLNSGISEDSDYTSDVSYPTQVQHPSASVHHPNSSAHQFGGAAEITRRAAAASQYPRPKYIEPGNSYETDYETSRDRNEYTDRNSVSEDPLYYNSRPNRRMNSHSTDRSRSTRSTSGYDNSLSLDYESDMRYSFETDRSSRHCHFEEDTIDTETDKKMLERFQSSNRRRSLERQTGFDESVHDKFVAQHANSAEDYGYRESPETYPQSSFESYPSFREDSVSTENWEKSSKYNYNEPDAYYMPQWNGEPEPVPVPVPVPVKPASTKYKQEETLTDWSKVNGAVPGRGTGRKLPDPEEWRNDSTGSEWKKRSLESEWSKEHEEWKESPTTDWGHDTGPTIEVPKVPVRKAVPTIPEIIPPVPVKVADRWGGLPTEPVKDPDRWNKHPPEPAKDPDRWNKHPPEPTKDDRWNKQLPEPTKDPDRWTGHPAQVPKVADHWNGPVAEAAMEPNRWNGQPVEIAKAAPDRWKEPTVETPKDKWNGQPPAEPTTTSELWNNKTLDTAKAPVERRNSHVAAPVKNGEQWNGHSAEVKKGDRWNNHPVEVKNGDRWNGTEPSKKEDKWDSNVPTEPVRNAERWKTHADSIKNGWSEETIVQEDWADDAMTNHQIDSLINEWQDDTEEPEWMVEEEEEEEEEEMDYEKEPPKPDFPEIQVKEPPPAPIPIIEKEPESDFKSQVTNSIEFETSLTLTVDKSEADIARDRRASVLSTKGLAPSLDVPSIDFSGAIMFPSEPVVPTLPIDEADPTMSRAKRRWINAFNKIVAQLNEVRPNICN</sequence>
<feature type="compositionally biased region" description="Low complexity" evidence="1">
    <location>
        <begin position="210"/>
        <end position="220"/>
    </location>
</feature>
<feature type="compositionally biased region" description="Basic and acidic residues" evidence="1">
    <location>
        <begin position="695"/>
        <end position="714"/>
    </location>
</feature>
<dbReference type="SUPFAM" id="SSF49562">
    <property type="entry name" value="C2 domain (Calcium/lipid-binding domain, CaLB)"/>
    <property type="match status" value="1"/>
</dbReference>
<dbReference type="InterPro" id="IPR035892">
    <property type="entry name" value="C2_domain_sf"/>
</dbReference>
<dbReference type="PROSITE" id="PS50004">
    <property type="entry name" value="C2"/>
    <property type="match status" value="1"/>
</dbReference>
<dbReference type="SMART" id="SM00239">
    <property type="entry name" value="C2"/>
    <property type="match status" value="1"/>
</dbReference>
<dbReference type="InterPro" id="IPR027080">
    <property type="entry name" value="Unc-13"/>
</dbReference>
<keyword evidence="4" id="KW-1185">Reference proteome</keyword>
<name>A0AAV6UXJ6_9ARAC</name>
<accession>A0AAV6UXJ6</accession>
<dbReference type="GO" id="GO:0005516">
    <property type="term" value="F:calmodulin binding"/>
    <property type="evidence" value="ECO:0007669"/>
    <property type="project" value="TreeGrafter"/>
</dbReference>
<proteinExistence type="predicted"/>
<dbReference type="GO" id="GO:0017075">
    <property type="term" value="F:syntaxin-1 binding"/>
    <property type="evidence" value="ECO:0007669"/>
    <property type="project" value="TreeGrafter"/>
</dbReference>
<dbReference type="GO" id="GO:0042734">
    <property type="term" value="C:presynaptic membrane"/>
    <property type="evidence" value="ECO:0007669"/>
    <property type="project" value="TreeGrafter"/>
</dbReference>
<feature type="compositionally biased region" description="Basic and acidic residues" evidence="1">
    <location>
        <begin position="630"/>
        <end position="646"/>
    </location>
</feature>
<dbReference type="Gene3D" id="2.60.40.150">
    <property type="entry name" value="C2 domain"/>
    <property type="match status" value="1"/>
</dbReference>
<feature type="region of interest" description="Disordered" evidence="1">
    <location>
        <begin position="170"/>
        <end position="290"/>
    </location>
</feature>
<feature type="compositionally biased region" description="Basic and acidic residues" evidence="1">
    <location>
        <begin position="384"/>
        <end position="395"/>
    </location>
</feature>
<dbReference type="GO" id="GO:0031594">
    <property type="term" value="C:neuromuscular junction"/>
    <property type="evidence" value="ECO:0007669"/>
    <property type="project" value="TreeGrafter"/>
</dbReference>
<dbReference type="FunFam" id="2.60.40.150:FF:000031">
    <property type="entry name" value="Protein unc-13 homolog B"/>
    <property type="match status" value="1"/>
</dbReference>
<feature type="compositionally biased region" description="Acidic residues" evidence="1">
    <location>
        <begin position="781"/>
        <end position="805"/>
    </location>
</feature>
<gene>
    <name evidence="3" type="ORF">JTE90_028657</name>
</gene>
<evidence type="ECO:0000256" key="1">
    <source>
        <dbReference type="SAM" id="MobiDB-lite"/>
    </source>
</evidence>
<dbReference type="EMBL" id="JAFNEN010000221">
    <property type="protein sequence ID" value="KAG8189117.1"/>
    <property type="molecule type" value="Genomic_DNA"/>
</dbReference>
<feature type="compositionally biased region" description="Basic and acidic residues" evidence="1">
    <location>
        <begin position="738"/>
        <end position="749"/>
    </location>
</feature>
<dbReference type="PANTHER" id="PTHR10480:SF12">
    <property type="entry name" value="UNC-13, ISOFORM E"/>
    <property type="match status" value="1"/>
</dbReference>
<dbReference type="GO" id="GO:0019992">
    <property type="term" value="F:diacylglycerol binding"/>
    <property type="evidence" value="ECO:0007669"/>
    <property type="project" value="InterPro"/>
</dbReference>
<dbReference type="GO" id="GO:0030672">
    <property type="term" value="C:synaptic vesicle membrane"/>
    <property type="evidence" value="ECO:0007669"/>
    <property type="project" value="TreeGrafter"/>
</dbReference>
<feature type="domain" description="C2" evidence="2">
    <location>
        <begin position="1"/>
        <end position="97"/>
    </location>
</feature>
<dbReference type="GO" id="GO:0016082">
    <property type="term" value="P:synaptic vesicle priming"/>
    <property type="evidence" value="ECO:0007669"/>
    <property type="project" value="TreeGrafter"/>
</dbReference>
<dbReference type="GO" id="GO:0099525">
    <property type="term" value="P:presynaptic dense core vesicle exocytosis"/>
    <property type="evidence" value="ECO:0007669"/>
    <property type="project" value="TreeGrafter"/>
</dbReference>
<feature type="region of interest" description="Disordered" evidence="1">
    <location>
        <begin position="433"/>
        <end position="511"/>
    </location>
</feature>
<dbReference type="PANTHER" id="PTHR10480">
    <property type="entry name" value="PROTEIN UNC-13 HOMOLOG"/>
    <property type="match status" value="1"/>
</dbReference>